<reference evidence="1 3" key="1">
    <citation type="submission" date="2020-08" db="EMBL/GenBank/DDBJ databases">
        <title>Genomic Encyclopedia of Type Strains, Phase IV (KMG-IV): sequencing the most valuable type-strain genomes for metagenomic binning, comparative biology and taxonomic classification.</title>
        <authorList>
            <person name="Goeker M."/>
        </authorList>
    </citation>
    <scope>NUCLEOTIDE SEQUENCE [LARGE SCALE GENOMIC DNA]</scope>
    <source>
        <strain evidence="1 3">DSM 26963</strain>
    </source>
</reference>
<comment type="caution">
    <text evidence="1">The sequence shown here is derived from an EMBL/GenBank/DDBJ whole genome shotgun (WGS) entry which is preliminary data.</text>
</comment>
<evidence type="ECO:0000313" key="1">
    <source>
        <dbReference type="EMBL" id="MBB5185453.1"/>
    </source>
</evidence>
<dbReference type="Proteomes" id="UP000521313">
    <property type="component" value="Unassembled WGS sequence"/>
</dbReference>
<evidence type="ECO:0000313" key="2">
    <source>
        <dbReference type="EMBL" id="MBM6830613.1"/>
    </source>
</evidence>
<evidence type="ECO:0000313" key="3">
    <source>
        <dbReference type="Proteomes" id="UP000521313"/>
    </source>
</evidence>
<dbReference type="RefSeq" id="WP_183376414.1">
    <property type="nucleotide sequence ID" value="NZ_CALVCN010000003.1"/>
</dbReference>
<accession>A0A7W8FXL7</accession>
<gene>
    <name evidence="2" type="ORF">H5982_00620</name>
    <name evidence="1" type="ORF">HNQ43_001510</name>
</gene>
<protein>
    <submittedName>
        <fullName evidence="1">Uncharacterized protein</fullName>
    </submittedName>
</protein>
<evidence type="ECO:0000313" key="4">
    <source>
        <dbReference type="Proteomes" id="UP000775500"/>
    </source>
</evidence>
<dbReference type="EMBL" id="JACJLU010000001">
    <property type="protein sequence ID" value="MBM6830613.1"/>
    <property type="molecule type" value="Genomic_DNA"/>
</dbReference>
<dbReference type="AlphaFoldDB" id="A0A7W8FXL7"/>
<reference evidence="2" key="2">
    <citation type="submission" date="2020-08" db="EMBL/GenBank/DDBJ databases">
        <authorList>
            <person name="Cejkova D."/>
            <person name="Kubasova T."/>
            <person name="Jahodarova E."/>
            <person name="Rychlik I."/>
        </authorList>
    </citation>
    <scope>NUCLEOTIDE SEQUENCE</scope>
    <source>
        <strain evidence="2">An423</strain>
    </source>
</reference>
<proteinExistence type="predicted"/>
<reference evidence="2 4" key="3">
    <citation type="journal article" date="2021" name="Sci. Rep.">
        <title>The distribution of antibiotic resistance genes in chicken gut microbiota commensals.</title>
        <authorList>
            <person name="Juricova H."/>
            <person name="Matiasovicova J."/>
            <person name="Kubasova T."/>
            <person name="Cejkova D."/>
            <person name="Rychlik I."/>
        </authorList>
    </citation>
    <scope>NUCLEOTIDE SEQUENCE [LARGE SCALE GENOMIC DNA]</scope>
    <source>
        <strain evidence="2 4">An423</strain>
    </source>
</reference>
<name>A0A7W8FXL7_9FIRM</name>
<dbReference type="Proteomes" id="UP000775500">
    <property type="component" value="Unassembled WGS sequence"/>
</dbReference>
<keyword evidence="4" id="KW-1185">Reference proteome</keyword>
<dbReference type="EMBL" id="JACHHD010000015">
    <property type="protein sequence ID" value="MBB5185453.1"/>
    <property type="molecule type" value="Genomic_DNA"/>
</dbReference>
<organism evidence="1 3">
    <name type="scientific">Faecalicoccus acidiformans</name>
    <dbReference type="NCBI Taxonomy" id="915173"/>
    <lineage>
        <taxon>Bacteria</taxon>
        <taxon>Bacillati</taxon>
        <taxon>Bacillota</taxon>
        <taxon>Erysipelotrichia</taxon>
        <taxon>Erysipelotrichales</taxon>
        <taxon>Erysipelotrichaceae</taxon>
        <taxon>Faecalicoccus</taxon>
    </lineage>
</organism>
<sequence length="54" mass="6366">MPIKQRLVEDDRDELTEDVDDLDAAYIQTLKDLGVDRDLLEQFRDLTLENKTED</sequence>